<dbReference type="SMART" id="SM01003">
    <property type="entry name" value="AlaDh_PNT_N"/>
    <property type="match status" value="1"/>
</dbReference>
<comment type="catalytic activity">
    <reaction evidence="6">
        <text>NAD(+) + NADPH + H(+)(in) = NADH + NADP(+) + H(+)(out)</text>
        <dbReference type="Rhea" id="RHEA:47992"/>
        <dbReference type="ChEBI" id="CHEBI:15378"/>
        <dbReference type="ChEBI" id="CHEBI:57540"/>
        <dbReference type="ChEBI" id="CHEBI:57783"/>
        <dbReference type="ChEBI" id="CHEBI:57945"/>
        <dbReference type="ChEBI" id="CHEBI:58349"/>
        <dbReference type="EC" id="7.1.1.1"/>
    </reaction>
</comment>
<dbReference type="PANTHER" id="PTHR10160:SF19">
    <property type="entry name" value="PROTON-TRANSLOCATING NAD(P)(+) TRANSHYDROGENASE"/>
    <property type="match status" value="1"/>
</dbReference>
<evidence type="ECO:0000259" key="7">
    <source>
        <dbReference type="SMART" id="SM01002"/>
    </source>
</evidence>
<dbReference type="PANTHER" id="PTHR10160">
    <property type="entry name" value="NAD(P) TRANSHYDROGENASE"/>
    <property type="match status" value="1"/>
</dbReference>
<protein>
    <recommendedName>
        <fullName evidence="1">proton-translocating NAD(P)(+) transhydrogenase</fullName>
        <ecNumber evidence="1">7.1.1.1</ecNumber>
    </recommendedName>
</protein>
<keyword evidence="3" id="KW-0521">NADP</keyword>
<feature type="domain" description="Alanine dehydrogenase/pyridine nucleotide transhydrogenase NAD(H)-binding" evidence="7">
    <location>
        <begin position="154"/>
        <end position="318"/>
    </location>
</feature>
<dbReference type="SUPFAM" id="SSF52283">
    <property type="entry name" value="Formate/glycerate dehydrogenase catalytic domain-like"/>
    <property type="match status" value="1"/>
</dbReference>
<keyword evidence="2" id="KW-0547">Nucleotide-binding</keyword>
<evidence type="ECO:0000256" key="4">
    <source>
        <dbReference type="ARBA" id="ARBA00022967"/>
    </source>
</evidence>
<dbReference type="InterPro" id="IPR007698">
    <property type="entry name" value="AlaDH/PNT_NAD(H)-bd"/>
</dbReference>
<gene>
    <name evidence="9" type="ORF">MGWOODY_Mmi1035</name>
</gene>
<dbReference type="GO" id="GO:0016491">
    <property type="term" value="F:oxidoreductase activity"/>
    <property type="evidence" value="ECO:0007669"/>
    <property type="project" value="UniProtKB-KW"/>
</dbReference>
<sequence>MLTISVLKETVVGENRVALVPESVRRLAKQGITILVQEGAGVEAGFRPKDYETAGAAIVADYDELLKEGHIFLKVQVVCLQDGMLEIVDPLNKGSVLIGFMSPFKYIHNIQSLAERELTTFSMELVPRISRAQRMDALSAMSSAAGYKAVLLAASRLNKIFPLMMTAAGTILPANVLVIGAGVAGLQAIATAKRLGARVKAFDTRPIVKEQVESLGAEFIALETSQDAETAGGYAEEMTEDFYRHEHATIGEHLPETDAVITTAQIFGKRAPLLITEEMLQSMNHGSVIIDLAAEQGGNCELTVPGKDVERHGVKILAPLDLPSSLSYHTSEMFSRNVAALLGEMLNEGELNIDLDDEVIAGTMLTHEGKIMNQHVLDLLDFEEEEKS</sequence>
<dbReference type="FunFam" id="3.40.50.720:FF:000188">
    <property type="entry name" value="NAD(P) transhydrogenase alpha subunit 1"/>
    <property type="match status" value="1"/>
</dbReference>
<evidence type="ECO:0000256" key="3">
    <source>
        <dbReference type="ARBA" id="ARBA00022857"/>
    </source>
</evidence>
<evidence type="ECO:0000259" key="8">
    <source>
        <dbReference type="SMART" id="SM01003"/>
    </source>
</evidence>
<keyword evidence="5" id="KW-0520">NAD</keyword>
<dbReference type="InterPro" id="IPR008143">
    <property type="entry name" value="Ala_DH/PNT_CS2"/>
</dbReference>
<dbReference type="GO" id="GO:0006740">
    <property type="term" value="P:NADPH regeneration"/>
    <property type="evidence" value="ECO:0007669"/>
    <property type="project" value="TreeGrafter"/>
</dbReference>
<dbReference type="CDD" id="cd05304">
    <property type="entry name" value="Rubrum_tdh"/>
    <property type="match status" value="1"/>
</dbReference>
<evidence type="ECO:0000313" key="9">
    <source>
        <dbReference type="EMBL" id="CUV09993.1"/>
    </source>
</evidence>
<dbReference type="GO" id="GO:0008750">
    <property type="term" value="F:proton-translocating NAD(P)+ transhydrogenase activity"/>
    <property type="evidence" value="ECO:0007669"/>
    <property type="project" value="UniProtKB-EC"/>
</dbReference>
<evidence type="ECO:0000256" key="6">
    <source>
        <dbReference type="ARBA" id="ARBA00048202"/>
    </source>
</evidence>
<dbReference type="NCBIfam" id="NF006942">
    <property type="entry name" value="PRK09424.1"/>
    <property type="match status" value="1"/>
</dbReference>
<keyword evidence="9" id="KW-0560">Oxidoreductase</keyword>
<dbReference type="EMBL" id="FAXC01000336">
    <property type="protein sequence ID" value="CUV09993.1"/>
    <property type="molecule type" value="Genomic_DNA"/>
</dbReference>
<dbReference type="Pfam" id="PF01262">
    <property type="entry name" value="AlaDh_PNT_C"/>
    <property type="match status" value="1"/>
</dbReference>
<dbReference type="SUPFAM" id="SSF51735">
    <property type="entry name" value="NAD(P)-binding Rossmann-fold domains"/>
    <property type="match status" value="1"/>
</dbReference>
<organism evidence="9">
    <name type="scientific">hydrothermal vent metagenome</name>
    <dbReference type="NCBI Taxonomy" id="652676"/>
    <lineage>
        <taxon>unclassified sequences</taxon>
        <taxon>metagenomes</taxon>
        <taxon>ecological metagenomes</taxon>
    </lineage>
</organism>
<evidence type="ECO:0000256" key="2">
    <source>
        <dbReference type="ARBA" id="ARBA00022741"/>
    </source>
</evidence>
<dbReference type="GO" id="GO:0005886">
    <property type="term" value="C:plasma membrane"/>
    <property type="evidence" value="ECO:0007669"/>
    <property type="project" value="TreeGrafter"/>
</dbReference>
<evidence type="ECO:0000256" key="1">
    <source>
        <dbReference type="ARBA" id="ARBA00012943"/>
    </source>
</evidence>
<dbReference type="EC" id="7.1.1.1" evidence="1"/>
<accession>A0A160VH67</accession>
<dbReference type="InterPro" id="IPR036291">
    <property type="entry name" value="NAD(P)-bd_dom_sf"/>
</dbReference>
<keyword evidence="4" id="KW-1278">Translocase</keyword>
<proteinExistence type="predicted"/>
<feature type="domain" description="Alanine dehydrogenase/pyridine nucleotide transhydrogenase N-terminal" evidence="8">
    <location>
        <begin position="5"/>
        <end position="145"/>
    </location>
</feature>
<dbReference type="AlphaFoldDB" id="A0A160VH67"/>
<dbReference type="GO" id="GO:0050661">
    <property type="term" value="F:NADP binding"/>
    <property type="evidence" value="ECO:0007669"/>
    <property type="project" value="TreeGrafter"/>
</dbReference>
<evidence type="ECO:0000256" key="5">
    <source>
        <dbReference type="ARBA" id="ARBA00023027"/>
    </source>
</evidence>
<reference evidence="9" key="1">
    <citation type="submission" date="2015-10" db="EMBL/GenBank/DDBJ databases">
        <authorList>
            <person name="Gilbert D.G."/>
        </authorList>
    </citation>
    <scope>NUCLEOTIDE SEQUENCE</scope>
</reference>
<dbReference type="Gene3D" id="3.40.50.720">
    <property type="entry name" value="NAD(P)-binding Rossmann-like Domain"/>
    <property type="match status" value="2"/>
</dbReference>
<dbReference type="SMART" id="SM01002">
    <property type="entry name" value="AlaDh_PNT_C"/>
    <property type="match status" value="1"/>
</dbReference>
<dbReference type="Pfam" id="PF05222">
    <property type="entry name" value="AlaDh_PNT_N"/>
    <property type="match status" value="1"/>
</dbReference>
<dbReference type="PROSITE" id="PS00837">
    <property type="entry name" value="ALADH_PNT_2"/>
    <property type="match status" value="1"/>
</dbReference>
<dbReference type="InterPro" id="IPR007886">
    <property type="entry name" value="AlaDH/PNT_N"/>
</dbReference>
<name>A0A160VH67_9ZZZZ</name>